<proteinExistence type="predicted"/>
<feature type="compositionally biased region" description="Basic residues" evidence="1">
    <location>
        <begin position="1"/>
        <end position="16"/>
    </location>
</feature>
<name>A0A6C0E7Z0_9ZZZZ</name>
<dbReference type="AlphaFoldDB" id="A0A6C0E7Z0"/>
<protein>
    <submittedName>
        <fullName evidence="2">Uncharacterized protein</fullName>
    </submittedName>
</protein>
<sequence>MTYRKNTPKKTLKKTLKNTLKSVNRKNISERKTKKNKKNQKAGDYSQYEDTKMLDFMKIGIGFDRSQIAPMPQPPECTIL</sequence>
<evidence type="ECO:0000313" key="2">
    <source>
        <dbReference type="EMBL" id="QHT24751.1"/>
    </source>
</evidence>
<reference evidence="2" key="1">
    <citation type="journal article" date="2020" name="Nature">
        <title>Giant virus diversity and host interactions through global metagenomics.</title>
        <authorList>
            <person name="Schulz F."/>
            <person name="Roux S."/>
            <person name="Paez-Espino D."/>
            <person name="Jungbluth S."/>
            <person name="Walsh D.A."/>
            <person name="Denef V.J."/>
            <person name="McMahon K.D."/>
            <person name="Konstantinidis K.T."/>
            <person name="Eloe-Fadrosh E.A."/>
            <person name="Kyrpides N.C."/>
            <person name="Woyke T."/>
        </authorList>
    </citation>
    <scope>NUCLEOTIDE SEQUENCE</scope>
    <source>
        <strain evidence="2">GVMAG-M-3300023179-150</strain>
    </source>
</reference>
<evidence type="ECO:0000256" key="1">
    <source>
        <dbReference type="SAM" id="MobiDB-lite"/>
    </source>
</evidence>
<organism evidence="2">
    <name type="scientific">viral metagenome</name>
    <dbReference type="NCBI Taxonomy" id="1070528"/>
    <lineage>
        <taxon>unclassified sequences</taxon>
        <taxon>metagenomes</taxon>
        <taxon>organismal metagenomes</taxon>
    </lineage>
</organism>
<accession>A0A6C0E7Z0</accession>
<feature type="region of interest" description="Disordered" evidence="1">
    <location>
        <begin position="1"/>
        <end position="46"/>
    </location>
</feature>
<dbReference type="EMBL" id="MN739748">
    <property type="protein sequence ID" value="QHT24751.1"/>
    <property type="molecule type" value="Genomic_DNA"/>
</dbReference>